<reference evidence="7 8" key="1">
    <citation type="journal article" date="2012" name="Antonie Van Leeuwenhoek">
        <title>Shewanella litorisediminis sp. nov., a gammaproteobacterium isolated from a tidal flat sediment.</title>
        <authorList>
            <person name="Lee M.H."/>
            <person name="Yoon J.H."/>
        </authorList>
    </citation>
    <scope>NUCLEOTIDE SEQUENCE [LARGE SCALE GENOMIC DNA]</scope>
    <source>
        <strain evidence="7 8">SMK1-12</strain>
    </source>
</reference>
<evidence type="ECO:0000256" key="4">
    <source>
        <dbReference type="ARBA" id="ARBA00022989"/>
    </source>
</evidence>
<keyword evidence="8" id="KW-1185">Reference proteome</keyword>
<sequence length="419" mass="47709">MGLRTNVALYSVGNLVVALVPFILIPFMTNVFDPETYGLITMFQVIVGLLSIVVGLSMNGPLLRFNYNKNLTEKGIVNYFYNSWLIYIVSVLLVLFMIYLYGARIANFIEIQERLIWLSLIAATLYYPIKILLGQLQVKEEAKKYVSIQLILSFMFILTFFAFYYLLYQDLRSRIYSYIFTIVPVCIFSIFLLRRYNCLNLGKYSFSTVKDILLQSVGILPHLLGVYIISFVDRFIANKYLGTEAVGILMLSIQISLVLNIIFDGINKALNPRLFRALRDDDYTEKLLFARGTLVLVILLILCSVPFSYISSKLILLFTDSSYHYAAEIVKYSIVTQLINGIYLAFVNYIVYSKKLWLLSVVSIITGVGAAVLSVIYVEQYGLVAIVYSSMLAAIIRTISAVVISTKLVKMPWNMVFKV</sequence>
<dbReference type="PANTHER" id="PTHR30250">
    <property type="entry name" value="PST FAMILY PREDICTED COLANIC ACID TRANSPORTER"/>
    <property type="match status" value="1"/>
</dbReference>
<feature type="transmembrane region" description="Helical" evidence="6">
    <location>
        <begin position="356"/>
        <end position="377"/>
    </location>
</feature>
<accession>A0ABX7FZS8</accession>
<dbReference type="PANTHER" id="PTHR30250:SF11">
    <property type="entry name" value="O-ANTIGEN TRANSPORTER-RELATED"/>
    <property type="match status" value="1"/>
</dbReference>
<evidence type="ECO:0000256" key="5">
    <source>
        <dbReference type="ARBA" id="ARBA00023136"/>
    </source>
</evidence>
<proteinExistence type="predicted"/>
<feature type="transmembrane region" description="Helical" evidence="6">
    <location>
        <begin position="173"/>
        <end position="193"/>
    </location>
</feature>
<feature type="transmembrane region" description="Helical" evidence="6">
    <location>
        <begin position="245"/>
        <end position="266"/>
    </location>
</feature>
<dbReference type="Proteomes" id="UP000596252">
    <property type="component" value="Chromosome"/>
</dbReference>
<feature type="transmembrane region" description="Helical" evidence="6">
    <location>
        <begin position="145"/>
        <end position="167"/>
    </location>
</feature>
<feature type="transmembrane region" description="Helical" evidence="6">
    <location>
        <begin position="114"/>
        <end position="133"/>
    </location>
</feature>
<dbReference type="Pfam" id="PF01943">
    <property type="entry name" value="Polysacc_synt"/>
    <property type="match status" value="1"/>
</dbReference>
<protein>
    <submittedName>
        <fullName evidence="7">Oligosaccharide flippase family protein</fullName>
    </submittedName>
</protein>
<dbReference type="RefSeq" id="WP_203324253.1">
    <property type="nucleotide sequence ID" value="NZ_CP069213.1"/>
</dbReference>
<dbReference type="InterPro" id="IPR002797">
    <property type="entry name" value="Polysacc_synth"/>
</dbReference>
<evidence type="ECO:0000256" key="1">
    <source>
        <dbReference type="ARBA" id="ARBA00004651"/>
    </source>
</evidence>
<dbReference type="InterPro" id="IPR050833">
    <property type="entry name" value="Poly_Biosynth_Transport"/>
</dbReference>
<feature type="transmembrane region" description="Helical" evidence="6">
    <location>
        <begin position="329"/>
        <end position="349"/>
    </location>
</feature>
<gene>
    <name evidence="7" type="ORF">JQC75_11605</name>
</gene>
<evidence type="ECO:0000256" key="3">
    <source>
        <dbReference type="ARBA" id="ARBA00022692"/>
    </source>
</evidence>
<keyword evidence="2" id="KW-1003">Cell membrane</keyword>
<comment type="subcellular location">
    <subcellularLocation>
        <location evidence="1">Cell membrane</location>
        <topology evidence="1">Multi-pass membrane protein</topology>
    </subcellularLocation>
</comment>
<evidence type="ECO:0000313" key="7">
    <source>
        <dbReference type="EMBL" id="QRH00530.1"/>
    </source>
</evidence>
<dbReference type="EMBL" id="CP069213">
    <property type="protein sequence ID" value="QRH00530.1"/>
    <property type="molecule type" value="Genomic_DNA"/>
</dbReference>
<feature type="transmembrane region" description="Helical" evidence="6">
    <location>
        <begin position="79"/>
        <end position="102"/>
    </location>
</feature>
<name>A0ABX7FZS8_9GAMM</name>
<feature type="transmembrane region" description="Helical" evidence="6">
    <location>
        <begin position="287"/>
        <end position="309"/>
    </location>
</feature>
<feature type="transmembrane region" description="Helical" evidence="6">
    <location>
        <begin position="383"/>
        <end position="405"/>
    </location>
</feature>
<organism evidence="7 8">
    <name type="scientific">Shewanella litorisediminis</name>
    <dbReference type="NCBI Taxonomy" id="1173586"/>
    <lineage>
        <taxon>Bacteria</taxon>
        <taxon>Pseudomonadati</taxon>
        <taxon>Pseudomonadota</taxon>
        <taxon>Gammaproteobacteria</taxon>
        <taxon>Alteromonadales</taxon>
        <taxon>Shewanellaceae</taxon>
        <taxon>Shewanella</taxon>
    </lineage>
</organism>
<evidence type="ECO:0000256" key="2">
    <source>
        <dbReference type="ARBA" id="ARBA00022475"/>
    </source>
</evidence>
<feature type="transmembrane region" description="Helical" evidence="6">
    <location>
        <begin position="7"/>
        <end position="25"/>
    </location>
</feature>
<feature type="transmembrane region" description="Helical" evidence="6">
    <location>
        <begin position="213"/>
        <end position="233"/>
    </location>
</feature>
<keyword evidence="5 6" id="KW-0472">Membrane</keyword>
<evidence type="ECO:0000256" key="6">
    <source>
        <dbReference type="SAM" id="Phobius"/>
    </source>
</evidence>
<evidence type="ECO:0000313" key="8">
    <source>
        <dbReference type="Proteomes" id="UP000596252"/>
    </source>
</evidence>
<keyword evidence="4 6" id="KW-1133">Transmembrane helix</keyword>
<feature type="transmembrane region" description="Helical" evidence="6">
    <location>
        <begin position="37"/>
        <end position="58"/>
    </location>
</feature>
<keyword evidence="3 6" id="KW-0812">Transmembrane</keyword>